<dbReference type="GO" id="GO:0016787">
    <property type="term" value="F:hydrolase activity"/>
    <property type="evidence" value="ECO:0007669"/>
    <property type="project" value="InterPro"/>
</dbReference>
<feature type="signal peptide" evidence="1">
    <location>
        <begin position="1"/>
        <end position="18"/>
    </location>
</feature>
<dbReference type="Gene3D" id="3.60.21.10">
    <property type="match status" value="1"/>
</dbReference>
<dbReference type="AlphaFoldDB" id="A0A1F4U7S4"/>
<dbReference type="PROSITE" id="PS51257">
    <property type="entry name" value="PROKAR_LIPOPROTEIN"/>
    <property type="match status" value="1"/>
</dbReference>
<gene>
    <name evidence="3" type="ORF">A2438_01825</name>
</gene>
<dbReference type="PANTHER" id="PTHR43143">
    <property type="entry name" value="METALLOPHOSPHOESTERASE, CALCINEURIN SUPERFAMILY"/>
    <property type="match status" value="1"/>
</dbReference>
<organism evidence="3 4">
    <name type="scientific">candidate division WOR-1 bacterium RIFOXYC2_FULL_46_14</name>
    <dbReference type="NCBI Taxonomy" id="1802587"/>
    <lineage>
        <taxon>Bacteria</taxon>
        <taxon>Bacillati</taxon>
        <taxon>Saganbacteria</taxon>
    </lineage>
</organism>
<dbReference type="Proteomes" id="UP000179242">
    <property type="component" value="Unassembled WGS sequence"/>
</dbReference>
<feature type="chain" id="PRO_5009514796" description="Calcineurin-like phosphoesterase domain-containing protein" evidence="1">
    <location>
        <begin position="19"/>
        <end position="249"/>
    </location>
</feature>
<dbReference type="SUPFAM" id="SSF56300">
    <property type="entry name" value="Metallo-dependent phosphatases"/>
    <property type="match status" value="1"/>
</dbReference>
<evidence type="ECO:0000256" key="1">
    <source>
        <dbReference type="SAM" id="SignalP"/>
    </source>
</evidence>
<comment type="caution">
    <text evidence="3">The sequence shown here is derived from an EMBL/GenBank/DDBJ whole genome shotgun (WGS) entry which is preliminary data.</text>
</comment>
<evidence type="ECO:0000313" key="4">
    <source>
        <dbReference type="Proteomes" id="UP000179242"/>
    </source>
</evidence>
<evidence type="ECO:0000259" key="2">
    <source>
        <dbReference type="Pfam" id="PF00149"/>
    </source>
</evidence>
<dbReference type="InterPro" id="IPR051918">
    <property type="entry name" value="STPP_CPPED1"/>
</dbReference>
<dbReference type="PANTHER" id="PTHR43143:SF1">
    <property type="entry name" value="SERINE_THREONINE-PROTEIN PHOSPHATASE CPPED1"/>
    <property type="match status" value="1"/>
</dbReference>
<sequence length="249" mass="28407">MIFKLLAFILLVSSAACAADSFSFLAFGDNQGWNTTYKLLLDKAVKEQNVAFAVHVGDIVPYGKDKDYRDYLKLIAKYPTLKIYHVMGNHDAVNGGWKRFAKYFGPSYYSFDYENAHFVILNNAFKESFDEAQVNWLRQDLSSTKKPLKFVFFHKPVFDASGLYSGHIMDSRRMSELLVGIFKRYKVDYVVCGHIHGFASAERDGIVYIITGGAGGRLYLPPEFGGFYHYVRFDVDGNRVSFSPIHIYD</sequence>
<accession>A0A1F4U7S4</accession>
<dbReference type="EMBL" id="MEUJ01000002">
    <property type="protein sequence ID" value="OGC41006.1"/>
    <property type="molecule type" value="Genomic_DNA"/>
</dbReference>
<dbReference type="Pfam" id="PF00149">
    <property type="entry name" value="Metallophos"/>
    <property type="match status" value="1"/>
</dbReference>
<dbReference type="InterPro" id="IPR004843">
    <property type="entry name" value="Calcineurin-like_PHP"/>
</dbReference>
<proteinExistence type="predicted"/>
<dbReference type="InterPro" id="IPR029052">
    <property type="entry name" value="Metallo-depent_PP-like"/>
</dbReference>
<evidence type="ECO:0000313" key="3">
    <source>
        <dbReference type="EMBL" id="OGC41006.1"/>
    </source>
</evidence>
<name>A0A1F4U7S4_UNCSA</name>
<protein>
    <recommendedName>
        <fullName evidence="2">Calcineurin-like phosphoesterase domain-containing protein</fullName>
    </recommendedName>
</protein>
<keyword evidence="1" id="KW-0732">Signal</keyword>
<feature type="domain" description="Calcineurin-like phosphoesterase" evidence="2">
    <location>
        <begin position="23"/>
        <end position="197"/>
    </location>
</feature>
<reference evidence="3 4" key="1">
    <citation type="journal article" date="2016" name="Nat. Commun.">
        <title>Thousands of microbial genomes shed light on interconnected biogeochemical processes in an aquifer system.</title>
        <authorList>
            <person name="Anantharaman K."/>
            <person name="Brown C.T."/>
            <person name="Hug L.A."/>
            <person name="Sharon I."/>
            <person name="Castelle C.J."/>
            <person name="Probst A.J."/>
            <person name="Thomas B.C."/>
            <person name="Singh A."/>
            <person name="Wilkins M.J."/>
            <person name="Karaoz U."/>
            <person name="Brodie E.L."/>
            <person name="Williams K.H."/>
            <person name="Hubbard S.S."/>
            <person name="Banfield J.F."/>
        </authorList>
    </citation>
    <scope>NUCLEOTIDE SEQUENCE [LARGE SCALE GENOMIC DNA]</scope>
</reference>